<dbReference type="PANTHER" id="PTHR28037">
    <property type="entry name" value="ALCOHOL O-ACETYLTRANSFERASE 1-RELATED"/>
    <property type="match status" value="1"/>
</dbReference>
<dbReference type="InterPro" id="IPR023213">
    <property type="entry name" value="CAT-like_dom_sf"/>
</dbReference>
<keyword evidence="2" id="KW-1185">Reference proteome</keyword>
<comment type="caution">
    <text evidence="1">The sequence shown here is derived from an EMBL/GenBank/DDBJ whole genome shotgun (WGS) entry which is preliminary data.</text>
</comment>
<name>A0ABR4JS16_9EURO</name>
<dbReference type="RefSeq" id="XP_070895295.1">
    <property type="nucleotide sequence ID" value="XM_071046671.1"/>
</dbReference>
<dbReference type="Proteomes" id="UP001610444">
    <property type="component" value="Unassembled WGS sequence"/>
</dbReference>
<evidence type="ECO:0008006" key="3">
    <source>
        <dbReference type="Google" id="ProtNLM"/>
    </source>
</evidence>
<evidence type="ECO:0000313" key="2">
    <source>
        <dbReference type="Proteomes" id="UP001610444"/>
    </source>
</evidence>
<gene>
    <name evidence="1" type="ORF">BJX68DRAFT_270475</name>
</gene>
<dbReference type="Pfam" id="PF07247">
    <property type="entry name" value="AATase"/>
    <property type="match status" value="1"/>
</dbReference>
<dbReference type="PANTHER" id="PTHR28037:SF1">
    <property type="entry name" value="ALCOHOL O-ACETYLTRANSFERASE 1-RELATED"/>
    <property type="match status" value="1"/>
</dbReference>
<evidence type="ECO:0000313" key="1">
    <source>
        <dbReference type="EMBL" id="KAL2842843.1"/>
    </source>
</evidence>
<dbReference type="GeneID" id="98161835"/>
<dbReference type="Gene3D" id="3.30.559.10">
    <property type="entry name" value="Chloramphenicol acetyltransferase-like domain"/>
    <property type="match status" value="1"/>
</dbReference>
<dbReference type="InterPro" id="IPR010828">
    <property type="entry name" value="Atf2/Sli1-like"/>
</dbReference>
<dbReference type="InterPro" id="IPR052058">
    <property type="entry name" value="Alcohol_O-acetyltransferase"/>
</dbReference>
<proteinExistence type="predicted"/>
<dbReference type="EMBL" id="JBFXLR010000049">
    <property type="protein sequence ID" value="KAL2842843.1"/>
    <property type="molecule type" value="Genomic_DNA"/>
</dbReference>
<sequence length="549" mass="60577">MPSPPSEDSVLRAASKNDRRYITRHALGFYRALILAGLYTFTPRQETARTPVEKTAPISASALTSADHLDLKDPTTYIPALKHCIATHPILSAGIRGQDGEEPVFVRCEDIEGMDLERHLEVLDPVSAVPDVDEIEALKRVMLQAHDQVFEDVERVPPWKVIVLPPFGSDDEGRKRAYVIFAYSHSHGDGRSGLNFHRTFLEGLQRVQKDQGYDCTPFHSTSELGSLPPALEEACTLRITWKFLLSTLFGARMPEWLRGWLGFSTPVASERTWTGKVMQYNAGNFRTGSEILLVQRGRVESVLRVCREKGGAKLTGLLNQLVVRALSDVLPEHDASCAVEDFIGTIVVDLRALVPTYKPEMMLNCVSAVYEGSQRVAKGDPVINLKDDDALWDAVRGTTARLAHSASTLVDQPIGLVQYLDKFRPWFLEKLGEARDSSYEISNAVVFDPSSKGNASVSGVESDGKGTWDIERMVFSQPANVTNCPLSFSVVTRKDGEMVMTLNWQIGVLGVVDENGFAKDILGRIDGYLTGIAQIDSNTLDIAGLVDNE</sequence>
<protein>
    <recommendedName>
        <fullName evidence="3">Alcohol acetyltransferase</fullName>
    </recommendedName>
</protein>
<accession>A0ABR4JS16</accession>
<organism evidence="1 2">
    <name type="scientific">Aspergillus pseudodeflectus</name>
    <dbReference type="NCBI Taxonomy" id="176178"/>
    <lineage>
        <taxon>Eukaryota</taxon>
        <taxon>Fungi</taxon>
        <taxon>Dikarya</taxon>
        <taxon>Ascomycota</taxon>
        <taxon>Pezizomycotina</taxon>
        <taxon>Eurotiomycetes</taxon>
        <taxon>Eurotiomycetidae</taxon>
        <taxon>Eurotiales</taxon>
        <taxon>Aspergillaceae</taxon>
        <taxon>Aspergillus</taxon>
        <taxon>Aspergillus subgen. Nidulantes</taxon>
    </lineage>
</organism>
<reference evidence="1 2" key="1">
    <citation type="submission" date="2024-07" db="EMBL/GenBank/DDBJ databases">
        <title>Section-level genome sequencing and comparative genomics of Aspergillus sections Usti and Cavernicolus.</title>
        <authorList>
            <consortium name="Lawrence Berkeley National Laboratory"/>
            <person name="Nybo J.L."/>
            <person name="Vesth T.C."/>
            <person name="Theobald S."/>
            <person name="Frisvad J.C."/>
            <person name="Larsen T.O."/>
            <person name="Kjaerboelling I."/>
            <person name="Rothschild-Mancinelli K."/>
            <person name="Lyhne E.K."/>
            <person name="Kogle M.E."/>
            <person name="Barry K."/>
            <person name="Clum A."/>
            <person name="Na H."/>
            <person name="Ledsgaard L."/>
            <person name="Lin J."/>
            <person name="Lipzen A."/>
            <person name="Kuo A."/>
            <person name="Riley R."/>
            <person name="Mondo S."/>
            <person name="LaButti K."/>
            <person name="Haridas S."/>
            <person name="Pangalinan J."/>
            <person name="Salamov A.A."/>
            <person name="Simmons B.A."/>
            <person name="Magnuson J.K."/>
            <person name="Chen J."/>
            <person name="Drula E."/>
            <person name="Henrissat B."/>
            <person name="Wiebenga A."/>
            <person name="Lubbers R.J."/>
            <person name="Gomes A.C."/>
            <person name="Macurrencykelacurrency M.R."/>
            <person name="Stajich J."/>
            <person name="Grigoriev I.V."/>
            <person name="Mortensen U.H."/>
            <person name="De vries R.P."/>
            <person name="Baker S.E."/>
            <person name="Andersen M.R."/>
        </authorList>
    </citation>
    <scope>NUCLEOTIDE SEQUENCE [LARGE SCALE GENOMIC DNA]</scope>
    <source>
        <strain evidence="1 2">CBS 756.74</strain>
    </source>
</reference>